<dbReference type="InterPro" id="IPR037027">
    <property type="entry name" value="YqgF/RNaseH-like_dom_sf"/>
</dbReference>
<protein>
    <recommendedName>
        <fullName evidence="5">Putative pre-16S rRNA nuclease</fullName>
        <ecNumber evidence="5">3.1.-.-</ecNumber>
    </recommendedName>
</protein>
<comment type="function">
    <text evidence="5">Could be a nuclease involved in processing of the 5'-end of pre-16S rRNA.</text>
</comment>
<evidence type="ECO:0000313" key="7">
    <source>
        <dbReference type="EMBL" id="EAT59584.1"/>
    </source>
</evidence>
<keyword evidence="2 5" id="KW-0690">Ribosome biogenesis</keyword>
<sequence>MSFTLKKRVIAIDYGTKRIGVAKSDPLQLFAQPVGTVDRAGLSGMLEEMLRSDEIGRVIIGYPLGGNGETNAMTGVIDRFIEDLLVEFPQLMIERVDEHHSSKDARKILAASGKSRKVRQEKGRIDSAAACVLLTEYLESRNR</sequence>
<keyword evidence="4 5" id="KW-0378">Hydrolase</keyword>
<reference evidence="7 8" key="2">
    <citation type="submission" date="2006-07" db="EMBL/GenBank/DDBJ databases">
        <title>Sequencing of the draft genome and assembly of Chlorobium ferroxidans DSM 13031.</title>
        <authorList>
            <consortium name="US DOE Joint Genome Institute (JGI-PGF)"/>
            <person name="Copeland A."/>
            <person name="Lucas S."/>
            <person name="Lapidus A."/>
            <person name="Barry K."/>
            <person name="Glavina del Rio T."/>
            <person name="Dalin E."/>
            <person name="Tice H."/>
            <person name="Bruce D."/>
            <person name="Pitluck S."/>
            <person name="Richardson P."/>
        </authorList>
    </citation>
    <scope>NUCLEOTIDE SEQUENCE [LARGE SCALE GENOMIC DNA]</scope>
    <source>
        <strain evidence="7 8">DSM 13031</strain>
    </source>
</reference>
<dbReference type="GO" id="GO:0000967">
    <property type="term" value="P:rRNA 5'-end processing"/>
    <property type="evidence" value="ECO:0007669"/>
    <property type="project" value="UniProtKB-UniRule"/>
</dbReference>
<dbReference type="CDD" id="cd16964">
    <property type="entry name" value="YqgF"/>
    <property type="match status" value="1"/>
</dbReference>
<evidence type="ECO:0000256" key="3">
    <source>
        <dbReference type="ARBA" id="ARBA00022722"/>
    </source>
</evidence>
<dbReference type="RefSeq" id="WP_006365716.1">
    <property type="nucleotide sequence ID" value="NZ_AASE01000003.1"/>
</dbReference>
<dbReference type="InterPro" id="IPR005227">
    <property type="entry name" value="YqgF"/>
</dbReference>
<dbReference type="GO" id="GO:0004518">
    <property type="term" value="F:nuclease activity"/>
    <property type="evidence" value="ECO:0007669"/>
    <property type="project" value="UniProtKB-KW"/>
</dbReference>
<comment type="subcellular location">
    <subcellularLocation>
        <location evidence="5">Cytoplasm</location>
    </subcellularLocation>
</comment>
<accession>Q0YTG5</accession>
<dbReference type="EC" id="3.1.-.-" evidence="5"/>
<evidence type="ECO:0000256" key="4">
    <source>
        <dbReference type="ARBA" id="ARBA00022801"/>
    </source>
</evidence>
<evidence type="ECO:0000313" key="8">
    <source>
        <dbReference type="Proteomes" id="UP000004162"/>
    </source>
</evidence>
<keyword evidence="8" id="KW-1185">Reference proteome</keyword>
<comment type="similarity">
    <text evidence="5">Belongs to the YqgF HJR family.</text>
</comment>
<dbReference type="GO" id="GO:0005829">
    <property type="term" value="C:cytosol"/>
    <property type="evidence" value="ECO:0007669"/>
    <property type="project" value="TreeGrafter"/>
</dbReference>
<dbReference type="EMBL" id="AASE01000003">
    <property type="protein sequence ID" value="EAT59584.1"/>
    <property type="molecule type" value="Genomic_DNA"/>
</dbReference>
<dbReference type="GO" id="GO:0016788">
    <property type="term" value="F:hydrolase activity, acting on ester bonds"/>
    <property type="evidence" value="ECO:0007669"/>
    <property type="project" value="UniProtKB-UniRule"/>
</dbReference>
<dbReference type="OrthoDB" id="9796140at2"/>
<dbReference type="Pfam" id="PF03652">
    <property type="entry name" value="RuvX"/>
    <property type="match status" value="1"/>
</dbReference>
<dbReference type="SUPFAM" id="SSF53098">
    <property type="entry name" value="Ribonuclease H-like"/>
    <property type="match status" value="1"/>
</dbReference>
<dbReference type="InterPro" id="IPR006641">
    <property type="entry name" value="YqgF/RNaseH-like_dom"/>
</dbReference>
<reference evidence="7 8" key="1">
    <citation type="submission" date="2006-07" db="EMBL/GenBank/DDBJ databases">
        <title>Annotation of the draft genome assembly of Chlorobium ferroxidans DSM 13031.</title>
        <authorList>
            <consortium name="US DOE Joint Genome Institute (JGI-ORNL)"/>
            <person name="Larimer F."/>
            <person name="Land M."/>
            <person name="Hauser L."/>
        </authorList>
    </citation>
    <scope>NUCLEOTIDE SEQUENCE [LARGE SCALE GENOMIC DNA]</scope>
    <source>
        <strain evidence="7 8">DSM 13031</strain>
    </source>
</reference>
<dbReference type="NCBIfam" id="TIGR00250">
    <property type="entry name" value="RNAse_H_YqgF"/>
    <property type="match status" value="1"/>
</dbReference>
<evidence type="ECO:0000256" key="2">
    <source>
        <dbReference type="ARBA" id="ARBA00022517"/>
    </source>
</evidence>
<evidence type="ECO:0000259" key="6">
    <source>
        <dbReference type="SMART" id="SM00732"/>
    </source>
</evidence>
<dbReference type="HAMAP" id="MF_00651">
    <property type="entry name" value="Nuclease_YqgF"/>
    <property type="match status" value="1"/>
</dbReference>
<dbReference type="AlphaFoldDB" id="Q0YTG5"/>
<dbReference type="Gene3D" id="3.30.420.140">
    <property type="entry name" value="YqgF/RNase H-like domain"/>
    <property type="match status" value="1"/>
</dbReference>
<feature type="domain" description="YqgF/RNase H-like" evidence="6">
    <location>
        <begin position="7"/>
        <end position="105"/>
    </location>
</feature>
<dbReference type="Proteomes" id="UP000004162">
    <property type="component" value="Unassembled WGS sequence"/>
</dbReference>
<name>Q0YTG5_9CHLB</name>
<organism evidence="7 8">
    <name type="scientific">Chlorobium ferrooxidans DSM 13031</name>
    <dbReference type="NCBI Taxonomy" id="377431"/>
    <lineage>
        <taxon>Bacteria</taxon>
        <taxon>Pseudomonadati</taxon>
        <taxon>Chlorobiota</taxon>
        <taxon>Chlorobiia</taxon>
        <taxon>Chlorobiales</taxon>
        <taxon>Chlorobiaceae</taxon>
        <taxon>Chlorobium/Pelodictyon group</taxon>
        <taxon>Chlorobium</taxon>
    </lineage>
</organism>
<evidence type="ECO:0000256" key="5">
    <source>
        <dbReference type="HAMAP-Rule" id="MF_00651"/>
    </source>
</evidence>
<gene>
    <name evidence="7" type="ORF">CferDRAFT_1591</name>
</gene>
<keyword evidence="1 5" id="KW-0963">Cytoplasm</keyword>
<dbReference type="PANTHER" id="PTHR33317">
    <property type="entry name" value="POLYNUCLEOTIDYL TRANSFERASE, RIBONUCLEASE H-LIKE SUPERFAMILY PROTEIN"/>
    <property type="match status" value="1"/>
</dbReference>
<keyword evidence="3 5" id="KW-0540">Nuclease</keyword>
<dbReference type="SMART" id="SM00732">
    <property type="entry name" value="YqgFc"/>
    <property type="match status" value="1"/>
</dbReference>
<dbReference type="PANTHER" id="PTHR33317:SF4">
    <property type="entry name" value="POLYNUCLEOTIDYL TRANSFERASE, RIBONUCLEASE H-LIKE SUPERFAMILY PROTEIN"/>
    <property type="match status" value="1"/>
</dbReference>
<proteinExistence type="inferred from homology"/>
<comment type="caution">
    <text evidence="7">The sequence shown here is derived from an EMBL/GenBank/DDBJ whole genome shotgun (WGS) entry which is preliminary data.</text>
</comment>
<dbReference type="InterPro" id="IPR012337">
    <property type="entry name" value="RNaseH-like_sf"/>
</dbReference>
<evidence type="ECO:0000256" key="1">
    <source>
        <dbReference type="ARBA" id="ARBA00022490"/>
    </source>
</evidence>